<keyword evidence="2" id="KW-0812">Transmembrane</keyword>
<name>A0A6A6D8J9_9PEZI</name>
<feature type="transmembrane region" description="Helical" evidence="2">
    <location>
        <begin position="20"/>
        <end position="44"/>
    </location>
</feature>
<feature type="region of interest" description="Disordered" evidence="1">
    <location>
        <begin position="83"/>
        <end position="103"/>
    </location>
</feature>
<dbReference type="AlphaFoldDB" id="A0A6A6D8J9"/>
<feature type="region of interest" description="Disordered" evidence="1">
    <location>
        <begin position="118"/>
        <end position="211"/>
    </location>
</feature>
<keyword evidence="2" id="KW-0472">Membrane</keyword>
<feature type="compositionally biased region" description="Polar residues" evidence="1">
    <location>
        <begin position="202"/>
        <end position="211"/>
    </location>
</feature>
<proteinExistence type="predicted"/>
<evidence type="ECO:0000313" key="4">
    <source>
        <dbReference type="Proteomes" id="UP000800200"/>
    </source>
</evidence>
<organism evidence="3 4">
    <name type="scientific">Zopfia rhizophila CBS 207.26</name>
    <dbReference type="NCBI Taxonomy" id="1314779"/>
    <lineage>
        <taxon>Eukaryota</taxon>
        <taxon>Fungi</taxon>
        <taxon>Dikarya</taxon>
        <taxon>Ascomycota</taxon>
        <taxon>Pezizomycotina</taxon>
        <taxon>Dothideomycetes</taxon>
        <taxon>Dothideomycetes incertae sedis</taxon>
        <taxon>Zopfiaceae</taxon>
        <taxon>Zopfia</taxon>
    </lineage>
</organism>
<reference evidence="3" key="1">
    <citation type="journal article" date="2020" name="Stud. Mycol.">
        <title>101 Dothideomycetes genomes: a test case for predicting lifestyles and emergence of pathogens.</title>
        <authorList>
            <person name="Haridas S."/>
            <person name="Albert R."/>
            <person name="Binder M."/>
            <person name="Bloem J."/>
            <person name="Labutti K."/>
            <person name="Salamov A."/>
            <person name="Andreopoulos B."/>
            <person name="Baker S."/>
            <person name="Barry K."/>
            <person name="Bills G."/>
            <person name="Bluhm B."/>
            <person name="Cannon C."/>
            <person name="Castanera R."/>
            <person name="Culley D."/>
            <person name="Daum C."/>
            <person name="Ezra D."/>
            <person name="Gonzalez J."/>
            <person name="Henrissat B."/>
            <person name="Kuo A."/>
            <person name="Liang C."/>
            <person name="Lipzen A."/>
            <person name="Lutzoni F."/>
            <person name="Magnuson J."/>
            <person name="Mondo S."/>
            <person name="Nolan M."/>
            <person name="Ohm R."/>
            <person name="Pangilinan J."/>
            <person name="Park H.-J."/>
            <person name="Ramirez L."/>
            <person name="Alfaro M."/>
            <person name="Sun H."/>
            <person name="Tritt A."/>
            <person name="Yoshinaga Y."/>
            <person name="Zwiers L.-H."/>
            <person name="Turgeon B."/>
            <person name="Goodwin S."/>
            <person name="Spatafora J."/>
            <person name="Crous P."/>
            <person name="Grigoriev I."/>
        </authorList>
    </citation>
    <scope>NUCLEOTIDE SEQUENCE</scope>
    <source>
        <strain evidence="3">CBS 207.26</strain>
    </source>
</reference>
<accession>A0A6A6D8J9</accession>
<dbReference type="OrthoDB" id="2156052at2759"/>
<keyword evidence="4" id="KW-1185">Reference proteome</keyword>
<dbReference type="EMBL" id="ML994723">
    <property type="protein sequence ID" value="KAF2175844.1"/>
    <property type="molecule type" value="Genomic_DNA"/>
</dbReference>
<protein>
    <submittedName>
        <fullName evidence="3">Uncharacterized protein</fullName>
    </submittedName>
</protein>
<evidence type="ECO:0000256" key="2">
    <source>
        <dbReference type="SAM" id="Phobius"/>
    </source>
</evidence>
<keyword evidence="2" id="KW-1133">Transmembrane helix</keyword>
<feature type="compositionally biased region" description="Basic and acidic residues" evidence="1">
    <location>
        <begin position="88"/>
        <end position="103"/>
    </location>
</feature>
<evidence type="ECO:0000313" key="3">
    <source>
        <dbReference type="EMBL" id="KAF2175844.1"/>
    </source>
</evidence>
<gene>
    <name evidence="3" type="ORF">K469DRAFT_52759</name>
</gene>
<evidence type="ECO:0000256" key="1">
    <source>
        <dbReference type="SAM" id="MobiDB-lite"/>
    </source>
</evidence>
<sequence length="252" mass="28525">MTLLGFWMTHWYCCLLGRCVYISVLATLLSIFLLMQSIMLLALLPVFHHPATVYFSVCVPNLDVIDDDETRLHRTAATQVFAPTLQALRERPPPESRHDEAERLDTWAVQYDDILRNIPATERKRKEPRASPYKPQRWKGFKRSPVDTNIGPPEDDEDDPLSPTPNLSRADEKAVSLTGTGSRDGGGKRRQRRGEQQEQGQATKPNIQSRPFRTQQCLLGLAYGGPTMASTLGSTKLTCFNSRWSSALRVQW</sequence>
<dbReference type="Proteomes" id="UP000800200">
    <property type="component" value="Unassembled WGS sequence"/>
</dbReference>